<dbReference type="Proteomes" id="UP000559256">
    <property type="component" value="Unassembled WGS sequence"/>
</dbReference>
<evidence type="ECO:0000256" key="2">
    <source>
        <dbReference type="SAM" id="Phobius"/>
    </source>
</evidence>
<organism evidence="3 4">
    <name type="scientific">Tetrapyrgos nigripes</name>
    <dbReference type="NCBI Taxonomy" id="182062"/>
    <lineage>
        <taxon>Eukaryota</taxon>
        <taxon>Fungi</taxon>
        <taxon>Dikarya</taxon>
        <taxon>Basidiomycota</taxon>
        <taxon>Agaricomycotina</taxon>
        <taxon>Agaricomycetes</taxon>
        <taxon>Agaricomycetidae</taxon>
        <taxon>Agaricales</taxon>
        <taxon>Marasmiineae</taxon>
        <taxon>Marasmiaceae</taxon>
        <taxon>Tetrapyrgos</taxon>
    </lineage>
</organism>
<dbReference type="EMBL" id="JAACJM010000026">
    <property type="protein sequence ID" value="KAF5365791.1"/>
    <property type="molecule type" value="Genomic_DNA"/>
</dbReference>
<evidence type="ECO:0008006" key="5">
    <source>
        <dbReference type="Google" id="ProtNLM"/>
    </source>
</evidence>
<dbReference type="AlphaFoldDB" id="A0A8H5GIM7"/>
<evidence type="ECO:0000256" key="1">
    <source>
        <dbReference type="SAM" id="MobiDB-lite"/>
    </source>
</evidence>
<feature type="region of interest" description="Disordered" evidence="1">
    <location>
        <begin position="222"/>
        <end position="264"/>
    </location>
</feature>
<protein>
    <recommendedName>
        <fullName evidence="5">Transmembrane protein</fullName>
    </recommendedName>
</protein>
<reference evidence="3 4" key="1">
    <citation type="journal article" date="2020" name="ISME J.">
        <title>Uncovering the hidden diversity of litter-decomposition mechanisms in mushroom-forming fungi.</title>
        <authorList>
            <person name="Floudas D."/>
            <person name="Bentzer J."/>
            <person name="Ahren D."/>
            <person name="Johansson T."/>
            <person name="Persson P."/>
            <person name="Tunlid A."/>
        </authorList>
    </citation>
    <scope>NUCLEOTIDE SEQUENCE [LARGE SCALE GENOMIC DNA]</scope>
    <source>
        <strain evidence="3 4">CBS 291.85</strain>
    </source>
</reference>
<feature type="transmembrane region" description="Helical" evidence="2">
    <location>
        <begin position="80"/>
        <end position="105"/>
    </location>
</feature>
<feature type="transmembrane region" description="Helical" evidence="2">
    <location>
        <begin position="125"/>
        <end position="146"/>
    </location>
</feature>
<comment type="caution">
    <text evidence="3">The sequence shown here is derived from an EMBL/GenBank/DDBJ whole genome shotgun (WGS) entry which is preliminary data.</text>
</comment>
<keyword evidence="2" id="KW-0812">Transmembrane</keyword>
<gene>
    <name evidence="3" type="ORF">D9758_003240</name>
</gene>
<feature type="compositionally biased region" description="Low complexity" evidence="1">
    <location>
        <begin position="232"/>
        <end position="252"/>
    </location>
</feature>
<evidence type="ECO:0000313" key="3">
    <source>
        <dbReference type="EMBL" id="KAF5365791.1"/>
    </source>
</evidence>
<feature type="transmembrane region" description="Helical" evidence="2">
    <location>
        <begin position="7"/>
        <end position="26"/>
    </location>
</feature>
<accession>A0A8H5GIM7</accession>
<proteinExistence type="predicted"/>
<keyword evidence="2" id="KW-1133">Transmembrane helix</keyword>
<dbReference type="OrthoDB" id="3188789at2759"/>
<sequence length="325" mass="35637">MPSPFLILRFLFLALIFYLSLLTLIFSSWNINVSSSAGLGVPGSSAFLILNSCLVFIVISLGLVPLVWPQFNTAQVIVECSWSAILGLLQIGAAIATTVVSSSVVHQTDDSAVNASSFLLIPSTWLSSLCTLAYFLILLLTSMTHLRHDTDLWSKSVYDVKWFGVSTAGLDSSDVSAPRPKTGFEEDTWAKYLDDIESTAGRKARFPAADIEKAPWASNDVRRGRDAPFQVSSRNGSESSSRQSSVTPSPRSNDALPPLPLRVEPKGLPIASRFIERFRESQQLTRAGTFNAFAKEVEDHDLPIPLTRFSRWIRADGAKNNGRTP</sequence>
<keyword evidence="4" id="KW-1185">Reference proteome</keyword>
<keyword evidence="2" id="KW-0472">Membrane</keyword>
<feature type="transmembrane region" description="Helical" evidence="2">
    <location>
        <begin position="46"/>
        <end position="68"/>
    </location>
</feature>
<name>A0A8H5GIM7_9AGAR</name>
<evidence type="ECO:0000313" key="4">
    <source>
        <dbReference type="Proteomes" id="UP000559256"/>
    </source>
</evidence>